<dbReference type="Proteomes" id="UP000326780">
    <property type="component" value="Chromosome"/>
</dbReference>
<accession>A0A5Q0MDF7</accession>
<dbReference type="RefSeq" id="WP_153285531.1">
    <property type="nucleotide sequence ID" value="NZ_CP045644.1"/>
</dbReference>
<feature type="compositionally biased region" description="Basic and acidic residues" evidence="1">
    <location>
        <begin position="18"/>
        <end position="28"/>
    </location>
</feature>
<evidence type="ECO:0000313" key="3">
    <source>
        <dbReference type="Proteomes" id="UP000326780"/>
    </source>
</evidence>
<dbReference type="AlphaFoldDB" id="A0A5Q0MDF7"/>
<dbReference type="EMBL" id="CP045644">
    <property type="protein sequence ID" value="QFZ87098.1"/>
    <property type="molecule type" value="Genomic_DNA"/>
</dbReference>
<proteinExistence type="predicted"/>
<feature type="region of interest" description="Disordered" evidence="1">
    <location>
        <begin position="18"/>
        <end position="38"/>
    </location>
</feature>
<name>A0A5Q0MDF7_VARPD</name>
<evidence type="ECO:0000256" key="1">
    <source>
        <dbReference type="SAM" id="MobiDB-lite"/>
    </source>
</evidence>
<protein>
    <recommendedName>
        <fullName evidence="4">DUF1877 family protein</fullName>
    </recommendedName>
</protein>
<organism evidence="2 3">
    <name type="scientific">Variovorax paradoxus</name>
    <dbReference type="NCBI Taxonomy" id="34073"/>
    <lineage>
        <taxon>Bacteria</taxon>
        <taxon>Pseudomonadati</taxon>
        <taxon>Pseudomonadota</taxon>
        <taxon>Betaproteobacteria</taxon>
        <taxon>Burkholderiales</taxon>
        <taxon>Comamonadaceae</taxon>
        <taxon>Variovorax</taxon>
    </lineage>
</organism>
<reference evidence="2 3" key="1">
    <citation type="submission" date="2019-10" db="EMBL/GenBank/DDBJ databases">
        <title>Complete genome sequence of Variovorax paradoxus 5C-2.</title>
        <authorList>
            <person name="Gogoleva N.E."/>
            <person name="Balkin A.S."/>
        </authorList>
    </citation>
    <scope>NUCLEOTIDE SEQUENCE [LARGE SCALE GENOMIC DNA]</scope>
    <source>
        <strain evidence="2 3">5C-2</strain>
    </source>
</reference>
<sequence length="147" mass="16467">MGLLSDFFVASEEEATRYADRMNEDDQGKATASHVRPAEHKGLTDLEVGTLWAILEGKEWDADLHELESDEGGDDEGDAWLFRFPDRLVQLLAHAEHSALESALHPWAATEELQVDADELRPVVLDLQRLAKQAIAEQKSVYLWGSL</sequence>
<gene>
    <name evidence="2" type="ORF">GFK26_32140</name>
</gene>
<evidence type="ECO:0008006" key="4">
    <source>
        <dbReference type="Google" id="ProtNLM"/>
    </source>
</evidence>
<evidence type="ECO:0000313" key="2">
    <source>
        <dbReference type="EMBL" id="QFZ87098.1"/>
    </source>
</evidence>